<organism evidence="2 3">
    <name type="scientific">Hypocrea virens (strain Gv29-8 / FGSC 10586)</name>
    <name type="common">Gliocladium virens</name>
    <name type="synonym">Trichoderma virens</name>
    <dbReference type="NCBI Taxonomy" id="413071"/>
    <lineage>
        <taxon>Eukaryota</taxon>
        <taxon>Fungi</taxon>
        <taxon>Dikarya</taxon>
        <taxon>Ascomycota</taxon>
        <taxon>Pezizomycotina</taxon>
        <taxon>Sordariomycetes</taxon>
        <taxon>Hypocreomycetidae</taxon>
        <taxon>Hypocreales</taxon>
        <taxon>Hypocreaceae</taxon>
        <taxon>Trichoderma</taxon>
    </lineage>
</organism>
<dbReference type="AlphaFoldDB" id="G9N870"/>
<dbReference type="GeneID" id="25792055"/>
<evidence type="ECO:0000313" key="2">
    <source>
        <dbReference type="EMBL" id="EHK17179.1"/>
    </source>
</evidence>
<feature type="region of interest" description="Disordered" evidence="1">
    <location>
        <begin position="1"/>
        <end position="31"/>
    </location>
</feature>
<dbReference type="STRING" id="413071.G9N870"/>
<dbReference type="Gene3D" id="3.40.50.2000">
    <property type="entry name" value="Glycogen Phosphorylase B"/>
    <property type="match status" value="1"/>
</dbReference>
<sequence>MHYQRFKKETNRVKGVNKHSALPDNNDHISNGYHEISNQRLHFDAPPSHPNPSKPFFDEDDIASLHLSGRIISVTFTIPYSLRTLGDGEAWHVKLSNRLDHSIQFDILSYLSSSMSSQEHIIIGWTGEISDADAAGRPLNGMFVSHRSQQILEEWLANAKLATIPIWMTGSRDPFSNEDDQAR</sequence>
<accession>G9N870</accession>
<feature type="compositionally biased region" description="Basic and acidic residues" evidence="1">
    <location>
        <begin position="1"/>
        <end position="12"/>
    </location>
</feature>
<proteinExistence type="predicted"/>
<reference evidence="2 3" key="1">
    <citation type="journal article" date="2011" name="Genome Biol.">
        <title>Comparative genome sequence analysis underscores mycoparasitism as the ancestral life style of Trichoderma.</title>
        <authorList>
            <person name="Kubicek C.P."/>
            <person name="Herrera-Estrella A."/>
            <person name="Seidl-Seiboth V."/>
            <person name="Martinez D.A."/>
            <person name="Druzhinina I.S."/>
            <person name="Thon M."/>
            <person name="Zeilinger S."/>
            <person name="Casas-Flores S."/>
            <person name="Horwitz B.A."/>
            <person name="Mukherjee P.K."/>
            <person name="Mukherjee M."/>
            <person name="Kredics L."/>
            <person name="Alcaraz L.D."/>
            <person name="Aerts A."/>
            <person name="Antal Z."/>
            <person name="Atanasova L."/>
            <person name="Cervantes-Badillo M.G."/>
            <person name="Challacombe J."/>
            <person name="Chertkov O."/>
            <person name="McCluskey K."/>
            <person name="Coulpier F."/>
            <person name="Deshpande N."/>
            <person name="von Doehren H."/>
            <person name="Ebbole D.J."/>
            <person name="Esquivel-Naranjo E.U."/>
            <person name="Fekete E."/>
            <person name="Flipphi M."/>
            <person name="Glaser F."/>
            <person name="Gomez-Rodriguez E.Y."/>
            <person name="Gruber S."/>
            <person name="Han C."/>
            <person name="Henrissat B."/>
            <person name="Hermosa R."/>
            <person name="Hernandez-Onate M."/>
            <person name="Karaffa L."/>
            <person name="Kosti I."/>
            <person name="Le Crom S."/>
            <person name="Lindquist E."/>
            <person name="Lucas S."/>
            <person name="Luebeck M."/>
            <person name="Luebeck P.S."/>
            <person name="Margeot A."/>
            <person name="Metz B."/>
            <person name="Misra M."/>
            <person name="Nevalainen H."/>
            <person name="Omann M."/>
            <person name="Packer N."/>
            <person name="Perrone G."/>
            <person name="Uresti-Rivera E.E."/>
            <person name="Salamov A."/>
            <person name="Schmoll M."/>
            <person name="Seiboth B."/>
            <person name="Shapiro H."/>
            <person name="Sukno S."/>
            <person name="Tamayo-Ramos J.A."/>
            <person name="Tisch D."/>
            <person name="Wiest A."/>
            <person name="Wilkinson H.H."/>
            <person name="Zhang M."/>
            <person name="Coutinho P.M."/>
            <person name="Kenerley C.M."/>
            <person name="Monte E."/>
            <person name="Baker S.E."/>
            <person name="Grigoriev I.V."/>
        </authorList>
    </citation>
    <scope>NUCLEOTIDE SEQUENCE [LARGE SCALE GENOMIC DNA]</scope>
    <source>
        <strain evidence="3">Gv29-8 / FGSC 10586</strain>
    </source>
</reference>
<protein>
    <submittedName>
        <fullName evidence="2">Uncharacterized protein</fullName>
    </submittedName>
</protein>
<dbReference type="VEuPathDB" id="FungiDB:TRIVIDRAFT_227024"/>
<gene>
    <name evidence="2" type="ORF">TRIVIDRAFT_227024</name>
</gene>
<keyword evidence="3" id="KW-1185">Reference proteome</keyword>
<dbReference type="OrthoDB" id="10515018at2759"/>
<dbReference type="InParanoid" id="G9N870"/>
<dbReference type="Proteomes" id="UP000007115">
    <property type="component" value="Unassembled WGS sequence"/>
</dbReference>
<evidence type="ECO:0000313" key="3">
    <source>
        <dbReference type="Proteomes" id="UP000007115"/>
    </source>
</evidence>
<dbReference type="RefSeq" id="XP_013951378.1">
    <property type="nucleotide sequence ID" value="XM_014095903.1"/>
</dbReference>
<dbReference type="HOGENOM" id="CLU_1475368_0_0_1"/>
<comment type="caution">
    <text evidence="2">The sequence shown here is derived from an EMBL/GenBank/DDBJ whole genome shotgun (WGS) entry which is preliminary data.</text>
</comment>
<dbReference type="EMBL" id="ABDF02000089">
    <property type="protein sequence ID" value="EHK17179.1"/>
    <property type="molecule type" value="Genomic_DNA"/>
</dbReference>
<evidence type="ECO:0000256" key="1">
    <source>
        <dbReference type="SAM" id="MobiDB-lite"/>
    </source>
</evidence>
<name>G9N870_HYPVG</name>